<evidence type="ECO:0000256" key="4">
    <source>
        <dbReference type="ARBA" id="ARBA00022692"/>
    </source>
</evidence>
<comment type="function">
    <text evidence="9">Scaffold protein that participates in the c-ring assembly of mitochondrial ATP synthase (F(1)F(0) ATP synthase or complex V) by facilitating the membrane insertion and oligomer formation of the subunit c/ATP5MC3. Participates in the incorporation of the c-ring into vestigial complexes. Additionally influences the incorporation of subunits MT-ATP6, MT-ATP8, ATP5MJ, and ATP5MK in the ATP synthase.</text>
</comment>
<dbReference type="GO" id="GO:0005743">
    <property type="term" value="C:mitochondrial inner membrane"/>
    <property type="evidence" value="ECO:0007669"/>
    <property type="project" value="UniProtKB-SubCell"/>
</dbReference>
<dbReference type="InterPro" id="IPR009792">
    <property type="entry name" value="TMEM242"/>
</dbReference>
<evidence type="ECO:0000256" key="7">
    <source>
        <dbReference type="ARBA" id="ARBA00023128"/>
    </source>
</evidence>
<organism evidence="11">
    <name type="scientific">Lygus hesperus</name>
    <name type="common">Western plant bug</name>
    <dbReference type="NCBI Taxonomy" id="30085"/>
    <lineage>
        <taxon>Eukaryota</taxon>
        <taxon>Metazoa</taxon>
        <taxon>Ecdysozoa</taxon>
        <taxon>Arthropoda</taxon>
        <taxon>Hexapoda</taxon>
        <taxon>Insecta</taxon>
        <taxon>Pterygota</taxon>
        <taxon>Neoptera</taxon>
        <taxon>Paraneoptera</taxon>
        <taxon>Hemiptera</taxon>
        <taxon>Heteroptera</taxon>
        <taxon>Panheteroptera</taxon>
        <taxon>Cimicomorpha</taxon>
        <taxon>Miridae</taxon>
        <taxon>Mirini</taxon>
        <taxon>Lygus</taxon>
    </lineage>
</organism>
<evidence type="ECO:0000313" key="12">
    <source>
        <dbReference type="EMBL" id="JAG61266.1"/>
    </source>
</evidence>
<comment type="subcellular location">
    <subcellularLocation>
        <location evidence="1">Mitochondrion inner membrane</location>
        <topology evidence="1">Multi-pass membrane protein</topology>
    </subcellularLocation>
</comment>
<reference evidence="12" key="3">
    <citation type="submission" date="2014-09" db="EMBL/GenBank/DDBJ databases">
        <authorList>
            <person name="Magalhaes I.L.F."/>
            <person name="Oliveira U."/>
            <person name="Santos F.R."/>
            <person name="Vidigal T.H.D.A."/>
            <person name="Brescovit A.D."/>
            <person name="Santos A.J."/>
        </authorList>
    </citation>
    <scope>NUCLEOTIDE SEQUENCE</scope>
</reference>
<reference evidence="11" key="1">
    <citation type="journal article" date="2014" name="PLoS ONE">
        <title>Transcriptome-Based Identification of ABC Transporters in the Western Tarnished Plant Bug Lygus hesperus.</title>
        <authorList>
            <person name="Hull J.J."/>
            <person name="Chaney K."/>
            <person name="Geib S.M."/>
            <person name="Fabrick J.A."/>
            <person name="Brent C.S."/>
            <person name="Walsh D."/>
            <person name="Lavine L.C."/>
        </authorList>
    </citation>
    <scope>NUCLEOTIDE SEQUENCE</scope>
</reference>
<dbReference type="Pfam" id="PF07096">
    <property type="entry name" value="DUF1358"/>
    <property type="match status" value="1"/>
</dbReference>
<feature type="transmembrane region" description="Helical" evidence="10">
    <location>
        <begin position="27"/>
        <end position="50"/>
    </location>
</feature>
<evidence type="ECO:0000256" key="2">
    <source>
        <dbReference type="ARBA" id="ARBA00007570"/>
    </source>
</evidence>
<name>A0A0A9YMY5_LYGHE</name>
<accession>A0A0A9YMY5</accession>
<evidence type="ECO:0000313" key="11">
    <source>
        <dbReference type="EMBL" id="JAG30895.1"/>
    </source>
</evidence>
<comment type="similarity">
    <text evidence="2">Belongs to the TMEM242 family.</text>
</comment>
<evidence type="ECO:0000256" key="3">
    <source>
        <dbReference type="ARBA" id="ARBA00013934"/>
    </source>
</evidence>
<evidence type="ECO:0000256" key="9">
    <source>
        <dbReference type="ARBA" id="ARBA00045905"/>
    </source>
</evidence>
<proteinExistence type="inferred from homology"/>
<evidence type="ECO:0000256" key="5">
    <source>
        <dbReference type="ARBA" id="ARBA00022792"/>
    </source>
</evidence>
<protein>
    <recommendedName>
        <fullName evidence="3">Transmembrane protein 242</fullName>
    </recommendedName>
</protein>
<dbReference type="PANTHER" id="PTHR13141:SF4">
    <property type="entry name" value="TRANSMEMBRANE PROTEIN 242"/>
    <property type="match status" value="1"/>
</dbReference>
<evidence type="ECO:0000256" key="6">
    <source>
        <dbReference type="ARBA" id="ARBA00022989"/>
    </source>
</evidence>
<dbReference type="AlphaFoldDB" id="A0A0A9YMY5"/>
<keyword evidence="7" id="KW-0496">Mitochondrion</keyword>
<evidence type="ECO:0000256" key="8">
    <source>
        <dbReference type="ARBA" id="ARBA00023136"/>
    </source>
</evidence>
<keyword evidence="5" id="KW-0999">Mitochondrion inner membrane</keyword>
<keyword evidence="8 10" id="KW-0472">Membrane</keyword>
<evidence type="ECO:0000256" key="10">
    <source>
        <dbReference type="SAM" id="Phobius"/>
    </source>
</evidence>
<gene>
    <name evidence="11" type="ORF">CM83_39503</name>
</gene>
<sequence>MGDHIMMLDGSSDGVKKPADFSERMKAGIFLGVISGVAAVGAFGMTLAAAKRKDPKMFEKGAAVVGRFRETEMEESGVDLAIRALKWGTFYSVTGTSLICYGIWKLSGASSLQDFRQRMGRILPRVPKNEVPIGRTEFSGINDLLTYVSGDYKKDVEAAKTVPQN</sequence>
<reference evidence="11" key="2">
    <citation type="submission" date="2014-07" db="EMBL/GenBank/DDBJ databases">
        <authorList>
            <person name="Hull J."/>
        </authorList>
    </citation>
    <scope>NUCLEOTIDE SEQUENCE</scope>
</reference>
<keyword evidence="4 10" id="KW-0812">Transmembrane</keyword>
<dbReference type="PANTHER" id="PTHR13141">
    <property type="entry name" value="TRANSMEMBRANE PROTEIN 242"/>
    <property type="match status" value="1"/>
</dbReference>
<keyword evidence="6 10" id="KW-1133">Transmembrane helix</keyword>
<evidence type="ECO:0000256" key="1">
    <source>
        <dbReference type="ARBA" id="ARBA00004448"/>
    </source>
</evidence>
<dbReference type="EMBL" id="GBHO01012709">
    <property type="protein sequence ID" value="JAG30895.1"/>
    <property type="molecule type" value="Transcribed_RNA"/>
</dbReference>
<dbReference type="EMBL" id="GBRD01004555">
    <property type="protein sequence ID" value="JAG61266.1"/>
    <property type="molecule type" value="Transcribed_RNA"/>
</dbReference>